<accession>A0ABV7GZE4</accession>
<dbReference type="PANTHER" id="PTHR34980">
    <property type="entry name" value="INNER MEMBRANE PROTEIN-RELATED-RELATED"/>
    <property type="match status" value="1"/>
</dbReference>
<evidence type="ECO:0000313" key="3">
    <source>
        <dbReference type="Proteomes" id="UP001595632"/>
    </source>
</evidence>
<evidence type="ECO:0000313" key="2">
    <source>
        <dbReference type="EMBL" id="MFC3145701.1"/>
    </source>
</evidence>
<protein>
    <submittedName>
        <fullName evidence="2">DUF805 domain-containing protein</fullName>
    </submittedName>
</protein>
<dbReference type="InterPro" id="IPR008523">
    <property type="entry name" value="DUF805"/>
</dbReference>
<dbReference type="EMBL" id="JBHRTB010000010">
    <property type="protein sequence ID" value="MFC3145701.1"/>
    <property type="molecule type" value="Genomic_DNA"/>
</dbReference>
<keyword evidence="3" id="KW-1185">Reference proteome</keyword>
<dbReference type="PANTHER" id="PTHR34980:SF2">
    <property type="entry name" value="INNER MEMBRANE PROTEIN YHAH-RELATED"/>
    <property type="match status" value="1"/>
</dbReference>
<comment type="caution">
    <text evidence="2">The sequence shown here is derived from an EMBL/GenBank/DDBJ whole genome shotgun (WGS) entry which is preliminary data.</text>
</comment>
<dbReference type="RefSeq" id="WP_275632652.1">
    <property type="nucleotide sequence ID" value="NZ_JARGYD010000003.1"/>
</dbReference>
<feature type="transmembrane region" description="Helical" evidence="1">
    <location>
        <begin position="130"/>
        <end position="156"/>
    </location>
</feature>
<reference evidence="3" key="1">
    <citation type="journal article" date="2019" name="Int. J. Syst. Evol. Microbiol.">
        <title>The Global Catalogue of Microorganisms (GCM) 10K type strain sequencing project: providing services to taxonomists for standard genome sequencing and annotation.</title>
        <authorList>
            <consortium name="The Broad Institute Genomics Platform"/>
            <consortium name="The Broad Institute Genome Sequencing Center for Infectious Disease"/>
            <person name="Wu L."/>
            <person name="Ma J."/>
        </authorList>
    </citation>
    <scope>NUCLEOTIDE SEQUENCE [LARGE SCALE GENOMIC DNA]</scope>
    <source>
        <strain evidence="3">KCTC 52366</strain>
    </source>
</reference>
<feature type="transmembrane region" description="Helical" evidence="1">
    <location>
        <begin position="26"/>
        <end position="47"/>
    </location>
</feature>
<dbReference type="Proteomes" id="UP001595632">
    <property type="component" value="Unassembled WGS sequence"/>
</dbReference>
<feature type="transmembrane region" description="Helical" evidence="1">
    <location>
        <begin position="97"/>
        <end position="118"/>
    </location>
</feature>
<proteinExistence type="predicted"/>
<keyword evidence="1" id="KW-0472">Membrane</keyword>
<gene>
    <name evidence="2" type="ORF">ACFOGP_23465</name>
</gene>
<organism evidence="2 3">
    <name type="scientific">Psychromarinibacter halotolerans</name>
    <dbReference type="NCBI Taxonomy" id="1775175"/>
    <lineage>
        <taxon>Bacteria</taxon>
        <taxon>Pseudomonadati</taxon>
        <taxon>Pseudomonadota</taxon>
        <taxon>Alphaproteobacteria</taxon>
        <taxon>Rhodobacterales</taxon>
        <taxon>Paracoccaceae</taxon>
        <taxon>Psychromarinibacter</taxon>
    </lineage>
</organism>
<evidence type="ECO:0000256" key="1">
    <source>
        <dbReference type="SAM" id="Phobius"/>
    </source>
</evidence>
<keyword evidence="1" id="KW-0812">Transmembrane</keyword>
<keyword evidence="1" id="KW-1133">Transmembrane helix</keyword>
<feature type="transmembrane region" description="Helical" evidence="1">
    <location>
        <begin position="67"/>
        <end position="85"/>
    </location>
</feature>
<sequence length="176" mass="19471">MSFTDAIKTCFRKYATFSGRARRPEYWWFALFLFIGSVVLGFIDGALFGTVEVERAPGVYDVEVRSVLGRIFALATLIPALAVGWRRMHDTGRSGLYLLYPLIVMVGITTFLGFAYGFRPLFSGEFGALIGGGVGLIALLAALVLFISPLLVLWWLTRPTQPHQNQWGPVPPKGAR</sequence>
<dbReference type="Pfam" id="PF05656">
    <property type="entry name" value="DUF805"/>
    <property type="match status" value="1"/>
</dbReference>
<name>A0ABV7GZE4_9RHOB</name>